<feature type="transmembrane region" description="Helical" evidence="1">
    <location>
        <begin position="83"/>
        <end position="116"/>
    </location>
</feature>
<evidence type="ECO:0008006" key="4">
    <source>
        <dbReference type="Google" id="ProtNLM"/>
    </source>
</evidence>
<dbReference type="RefSeq" id="WP_331791462.1">
    <property type="nucleotide sequence ID" value="NZ_BAAAUO010000012.1"/>
</dbReference>
<evidence type="ECO:0000313" key="2">
    <source>
        <dbReference type="EMBL" id="MEF2255108.1"/>
    </source>
</evidence>
<dbReference type="Proteomes" id="UP001351900">
    <property type="component" value="Unassembled WGS sequence"/>
</dbReference>
<organism evidence="2 3">
    <name type="scientific">Microbacterium schleiferi</name>
    <dbReference type="NCBI Taxonomy" id="69362"/>
    <lineage>
        <taxon>Bacteria</taxon>
        <taxon>Bacillati</taxon>
        <taxon>Actinomycetota</taxon>
        <taxon>Actinomycetes</taxon>
        <taxon>Micrococcales</taxon>
        <taxon>Microbacteriaceae</taxon>
        <taxon>Microbacterium</taxon>
    </lineage>
</organism>
<accession>A0ABU7V6H0</accession>
<dbReference type="EMBL" id="JAZHOV010000004">
    <property type="protein sequence ID" value="MEF2255108.1"/>
    <property type="molecule type" value="Genomic_DNA"/>
</dbReference>
<keyword evidence="1" id="KW-1133">Transmembrane helix</keyword>
<keyword evidence="1" id="KW-0472">Membrane</keyword>
<feature type="transmembrane region" description="Helical" evidence="1">
    <location>
        <begin position="168"/>
        <end position="188"/>
    </location>
</feature>
<reference evidence="2 3" key="1">
    <citation type="submission" date="2024-01" db="EMBL/GenBank/DDBJ databases">
        <title>the genome sequence of strain Microbacterium schleiferi NBRC 15075.</title>
        <authorList>
            <person name="Ding Y."/>
            <person name="Zhang G."/>
        </authorList>
    </citation>
    <scope>NUCLEOTIDE SEQUENCE [LARGE SCALE GENOMIC DNA]</scope>
    <source>
        <strain evidence="2 3">NBRC 15075</strain>
    </source>
</reference>
<feature type="transmembrane region" description="Helical" evidence="1">
    <location>
        <begin position="137"/>
        <end position="162"/>
    </location>
</feature>
<keyword evidence="1" id="KW-0812">Transmembrane</keyword>
<name>A0ABU7V6H0_9MICO</name>
<feature type="transmembrane region" description="Helical" evidence="1">
    <location>
        <begin position="13"/>
        <end position="33"/>
    </location>
</feature>
<evidence type="ECO:0000313" key="3">
    <source>
        <dbReference type="Proteomes" id="UP001351900"/>
    </source>
</evidence>
<gene>
    <name evidence="2" type="ORF">V2V91_08160</name>
</gene>
<evidence type="ECO:0000256" key="1">
    <source>
        <dbReference type="SAM" id="Phobius"/>
    </source>
</evidence>
<protein>
    <recommendedName>
        <fullName evidence="4">DUF624 domain-containing protein</fullName>
    </recommendedName>
</protein>
<comment type="caution">
    <text evidence="2">The sequence shown here is derived from an EMBL/GenBank/DDBJ whole genome shotgun (WGS) entry which is preliminary data.</text>
</comment>
<keyword evidence="3" id="KW-1185">Reference proteome</keyword>
<feature type="transmembrane region" description="Helical" evidence="1">
    <location>
        <begin position="40"/>
        <end position="63"/>
    </location>
</feature>
<proteinExistence type="predicted"/>
<sequence>MSTWMLLGRTWRVWVPVTLLNTAVQALLVVPFVTPAASVVFVLLALASLAGVVASVALVAAWFRSALGGGGRWPSWGEWLAVLLLLTVAVSASALVAAWLVIPALVVAAILLPAVFGVPQRTAWGFGLFARSPLRGILLMLMTLALVALLWFAALMFGFFVTGWVGAALTWLVFGLVGAFILATWFATPRRDRA</sequence>